<dbReference type="InterPro" id="IPR007627">
    <property type="entry name" value="RNA_pol_sigma70_r2"/>
</dbReference>
<proteinExistence type="inferred from homology"/>
<dbReference type="PANTHER" id="PTHR43133">
    <property type="entry name" value="RNA POLYMERASE ECF-TYPE SIGMA FACTO"/>
    <property type="match status" value="1"/>
</dbReference>
<dbReference type="NCBIfam" id="TIGR02937">
    <property type="entry name" value="sigma70-ECF"/>
    <property type="match status" value="1"/>
</dbReference>
<accession>A0ABT3RMM4</accession>
<evidence type="ECO:0000256" key="1">
    <source>
        <dbReference type="ARBA" id="ARBA00010641"/>
    </source>
</evidence>
<evidence type="ECO:0000313" key="7">
    <source>
        <dbReference type="EMBL" id="MCX2742758.1"/>
    </source>
</evidence>
<comment type="similarity">
    <text evidence="1">Belongs to the sigma-70 factor family. ECF subfamily.</text>
</comment>
<dbReference type="InterPro" id="IPR036388">
    <property type="entry name" value="WH-like_DNA-bd_sf"/>
</dbReference>
<dbReference type="InterPro" id="IPR014284">
    <property type="entry name" value="RNA_pol_sigma-70_dom"/>
</dbReference>
<keyword evidence="2" id="KW-0805">Transcription regulation</keyword>
<evidence type="ECO:0000256" key="3">
    <source>
        <dbReference type="ARBA" id="ARBA00023082"/>
    </source>
</evidence>
<dbReference type="InterPro" id="IPR013324">
    <property type="entry name" value="RNA_pol_sigma_r3/r4-like"/>
</dbReference>
<evidence type="ECO:0000313" key="8">
    <source>
        <dbReference type="Proteomes" id="UP001209885"/>
    </source>
</evidence>
<evidence type="ECO:0000259" key="5">
    <source>
        <dbReference type="Pfam" id="PF04542"/>
    </source>
</evidence>
<protein>
    <submittedName>
        <fullName evidence="7">Sigma-70 family RNA polymerase sigma factor</fullName>
    </submittedName>
</protein>
<comment type="caution">
    <text evidence="7">The sequence shown here is derived from an EMBL/GenBank/DDBJ whole genome shotgun (WGS) entry which is preliminary data.</text>
</comment>
<evidence type="ECO:0000256" key="2">
    <source>
        <dbReference type="ARBA" id="ARBA00023015"/>
    </source>
</evidence>
<dbReference type="EMBL" id="JAPFQN010000002">
    <property type="protein sequence ID" value="MCX2742758.1"/>
    <property type="molecule type" value="Genomic_DNA"/>
</dbReference>
<dbReference type="Gene3D" id="1.10.1740.10">
    <property type="match status" value="1"/>
</dbReference>
<feature type="domain" description="RNA polymerase sigma-70 region 2" evidence="5">
    <location>
        <begin position="16"/>
        <end position="75"/>
    </location>
</feature>
<dbReference type="InterPro" id="IPR013249">
    <property type="entry name" value="RNA_pol_sigma70_r4_t2"/>
</dbReference>
<evidence type="ECO:0000256" key="4">
    <source>
        <dbReference type="ARBA" id="ARBA00023163"/>
    </source>
</evidence>
<dbReference type="InterPro" id="IPR039425">
    <property type="entry name" value="RNA_pol_sigma-70-like"/>
</dbReference>
<dbReference type="PANTHER" id="PTHR43133:SF62">
    <property type="entry name" value="RNA POLYMERASE SIGMA FACTOR SIGZ"/>
    <property type="match status" value="1"/>
</dbReference>
<dbReference type="Proteomes" id="UP001209885">
    <property type="component" value="Unassembled WGS sequence"/>
</dbReference>
<feature type="domain" description="RNA polymerase sigma factor 70 region 4 type 2" evidence="6">
    <location>
        <begin position="107"/>
        <end position="152"/>
    </location>
</feature>
<organism evidence="7 8">
    <name type="scientific">Mangrovivirga halotolerans</name>
    <dbReference type="NCBI Taxonomy" id="2993936"/>
    <lineage>
        <taxon>Bacteria</taxon>
        <taxon>Pseudomonadati</taxon>
        <taxon>Bacteroidota</taxon>
        <taxon>Cytophagia</taxon>
        <taxon>Cytophagales</taxon>
        <taxon>Mangrovivirgaceae</taxon>
        <taxon>Mangrovivirga</taxon>
    </lineage>
</organism>
<dbReference type="Pfam" id="PF04542">
    <property type="entry name" value="Sigma70_r2"/>
    <property type="match status" value="1"/>
</dbReference>
<gene>
    <name evidence="7" type="ORF">OO013_02710</name>
</gene>
<keyword evidence="8" id="KW-1185">Reference proteome</keyword>
<dbReference type="Pfam" id="PF08281">
    <property type="entry name" value="Sigma70_r4_2"/>
    <property type="match status" value="1"/>
</dbReference>
<keyword evidence="3" id="KW-0731">Sigma factor</keyword>
<name>A0ABT3RMM4_9BACT</name>
<reference evidence="7 8" key="1">
    <citation type="submission" date="2022-11" db="EMBL/GenBank/DDBJ databases">
        <title>The characterization of three novel Bacteroidetes species and genomic analysis of their roles in tidal elemental geochemical cycles.</title>
        <authorList>
            <person name="Ma K."/>
        </authorList>
    </citation>
    <scope>NUCLEOTIDE SEQUENCE [LARGE SCALE GENOMIC DNA]</scope>
    <source>
        <strain evidence="7 8">M17</strain>
    </source>
</reference>
<keyword evidence="4" id="KW-0804">Transcription</keyword>
<dbReference type="InterPro" id="IPR013325">
    <property type="entry name" value="RNA_pol_sigma_r2"/>
</dbReference>
<sequence>MKIDNYKQAEEIWINYQNGLKGYLVKKTGDQNVANDLTQEVLIKLYNSCCSDIEIKNIRSWIFQITHNLFLDSIDSKLSITSDFPDKPENSEDDHLWKEMAELVLPLLGLLPEKYSVPLKMADIDGMKQSLIASKLNLTLTATKSRIQRGRVLLKDQILSCCKILKDNSGRIIEFKVKDSCTPLKK</sequence>
<evidence type="ECO:0000259" key="6">
    <source>
        <dbReference type="Pfam" id="PF08281"/>
    </source>
</evidence>
<dbReference type="RefSeq" id="WP_266055074.1">
    <property type="nucleotide sequence ID" value="NZ_JAPFQN010000002.1"/>
</dbReference>
<dbReference type="SUPFAM" id="SSF88946">
    <property type="entry name" value="Sigma2 domain of RNA polymerase sigma factors"/>
    <property type="match status" value="1"/>
</dbReference>
<dbReference type="Gene3D" id="1.10.10.10">
    <property type="entry name" value="Winged helix-like DNA-binding domain superfamily/Winged helix DNA-binding domain"/>
    <property type="match status" value="1"/>
</dbReference>
<dbReference type="SUPFAM" id="SSF88659">
    <property type="entry name" value="Sigma3 and sigma4 domains of RNA polymerase sigma factors"/>
    <property type="match status" value="1"/>
</dbReference>